<dbReference type="GO" id="GO:0004803">
    <property type="term" value="F:transposase activity"/>
    <property type="evidence" value="ECO:0007669"/>
    <property type="project" value="InterPro"/>
</dbReference>
<dbReference type="EMBL" id="FNSD01000002">
    <property type="protein sequence ID" value="SEC87565.1"/>
    <property type="molecule type" value="Genomic_DNA"/>
</dbReference>
<dbReference type="InterPro" id="IPR008490">
    <property type="entry name" value="Transposase_InsH_N"/>
</dbReference>
<dbReference type="Pfam" id="PF05598">
    <property type="entry name" value="DUF772"/>
    <property type="match status" value="1"/>
</dbReference>
<evidence type="ECO:0000259" key="1">
    <source>
        <dbReference type="Pfam" id="PF01609"/>
    </source>
</evidence>
<dbReference type="GO" id="GO:0003677">
    <property type="term" value="F:DNA binding"/>
    <property type="evidence" value="ECO:0007669"/>
    <property type="project" value="InterPro"/>
</dbReference>
<evidence type="ECO:0000313" key="4">
    <source>
        <dbReference type="Proteomes" id="UP000182409"/>
    </source>
</evidence>
<dbReference type="PANTHER" id="PTHR33408">
    <property type="entry name" value="TRANSPOSASE"/>
    <property type="match status" value="1"/>
</dbReference>
<dbReference type="Proteomes" id="UP000182409">
    <property type="component" value="Unassembled WGS sequence"/>
</dbReference>
<proteinExistence type="predicted"/>
<reference evidence="3 4" key="1">
    <citation type="submission" date="2016-10" db="EMBL/GenBank/DDBJ databases">
        <authorList>
            <person name="de Groot N.N."/>
        </authorList>
    </citation>
    <scope>NUCLEOTIDE SEQUENCE [LARGE SCALE GENOMIC DNA]</scope>
    <source>
        <strain evidence="3 4">AB35.6</strain>
    </source>
</reference>
<dbReference type="GO" id="GO:0006313">
    <property type="term" value="P:DNA transposition"/>
    <property type="evidence" value="ECO:0007669"/>
    <property type="project" value="InterPro"/>
</dbReference>
<accession>A0A1H4W2V3</accession>
<dbReference type="PANTHER" id="PTHR33408:SF2">
    <property type="entry name" value="TRANSPOSASE DDE DOMAIN-CONTAINING PROTEIN"/>
    <property type="match status" value="1"/>
</dbReference>
<evidence type="ECO:0000259" key="2">
    <source>
        <dbReference type="Pfam" id="PF05598"/>
    </source>
</evidence>
<dbReference type="InterPro" id="IPR002559">
    <property type="entry name" value="Transposase_11"/>
</dbReference>
<sequence length="442" mass="49726">MAYIEGEGRHQGTLFPVLLDDLVPPDHMCRVIDAFVGRLAMSQLGFERSEAADTGRPGYDPRDFLKLYLYGYLNQVRSSRRLEAECRRNVELMWLIGRLYPDHKSISEFRRLHREAITAAGAQLVHFARQCGLIRGEWIAIDGSKFRAVASVDATRERVELLRYLDKMQKADYEQRTEIDDSAVQKALEKLKQHPEPEANFMLVRQMALPAYNVQTAVDAEHALIVAHSVIVDASDIRSLKPMADAAKAALEVDTLQVVADAGYSNGEQIAQCEEAGITPFVPVMRTVNNQGDGTLYGRTDFKYDAASDSYVCPGQKRLLRKHTNFKDRYTMYKASSADCGPCSLKSQCTLAPRRGLARHLYEDALNRMEQRMTPASMRLRRQTVEHPFATIKYRIFGHPRLLVRGLSGARSEIAIATMVYNLKRITKVLGAASLVSRLAAD</sequence>
<evidence type="ECO:0000313" key="3">
    <source>
        <dbReference type="EMBL" id="SEC87565.1"/>
    </source>
</evidence>
<name>A0A1H4W2V3_9BACT</name>
<feature type="domain" description="Transposase InsH N-terminal" evidence="2">
    <location>
        <begin position="19"/>
        <end position="111"/>
    </location>
</feature>
<gene>
    <name evidence="3" type="ORF">SAMN05443244_4017</name>
</gene>
<protein>
    <submittedName>
        <fullName evidence="3">Transposase, IS4 family</fullName>
    </submittedName>
</protein>
<dbReference type="Pfam" id="PF01609">
    <property type="entry name" value="DDE_Tnp_1"/>
    <property type="match status" value="1"/>
</dbReference>
<organism evidence="3 4">
    <name type="scientific">Terriglobus roseus</name>
    <dbReference type="NCBI Taxonomy" id="392734"/>
    <lineage>
        <taxon>Bacteria</taxon>
        <taxon>Pseudomonadati</taxon>
        <taxon>Acidobacteriota</taxon>
        <taxon>Terriglobia</taxon>
        <taxon>Terriglobales</taxon>
        <taxon>Acidobacteriaceae</taxon>
        <taxon>Terriglobus</taxon>
    </lineage>
</organism>
<dbReference type="OrthoDB" id="122452at2"/>
<feature type="domain" description="Transposase IS4-like" evidence="1">
    <location>
        <begin position="210"/>
        <end position="423"/>
    </location>
</feature>
<dbReference type="RefSeq" id="WP_074656195.1">
    <property type="nucleotide sequence ID" value="NZ_FNSD01000002.1"/>
</dbReference>
<dbReference type="AlphaFoldDB" id="A0A1H4W2V3"/>